<dbReference type="Pfam" id="PF04233">
    <property type="entry name" value="Phage_Mu_F"/>
    <property type="match status" value="1"/>
</dbReference>
<dbReference type="InterPro" id="IPR006528">
    <property type="entry name" value="Phage_head_morphogenesis_dom"/>
</dbReference>
<dbReference type="Proteomes" id="UP000241639">
    <property type="component" value="Unassembled WGS sequence"/>
</dbReference>
<gene>
    <name evidence="3" type="ORF">C8J48_0955</name>
</gene>
<name>A0A2T4Z901_9BACL</name>
<feature type="region of interest" description="Disordered" evidence="1">
    <location>
        <begin position="185"/>
        <end position="212"/>
    </location>
</feature>
<feature type="domain" description="Phage head morphogenesis" evidence="2">
    <location>
        <begin position="101"/>
        <end position="222"/>
    </location>
</feature>
<evidence type="ECO:0000256" key="1">
    <source>
        <dbReference type="SAM" id="MobiDB-lite"/>
    </source>
</evidence>
<organism evidence="3 4">
    <name type="scientific">Desmospora activa DSM 45169</name>
    <dbReference type="NCBI Taxonomy" id="1121389"/>
    <lineage>
        <taxon>Bacteria</taxon>
        <taxon>Bacillati</taxon>
        <taxon>Bacillota</taxon>
        <taxon>Bacilli</taxon>
        <taxon>Bacillales</taxon>
        <taxon>Thermoactinomycetaceae</taxon>
        <taxon>Desmospora</taxon>
    </lineage>
</organism>
<evidence type="ECO:0000259" key="2">
    <source>
        <dbReference type="Pfam" id="PF04233"/>
    </source>
</evidence>
<keyword evidence="4" id="KW-1185">Reference proteome</keyword>
<reference evidence="3 4" key="1">
    <citation type="submission" date="2018-04" db="EMBL/GenBank/DDBJ databases">
        <title>Genomic Encyclopedia of Archaeal and Bacterial Type Strains, Phase II (KMG-II): from individual species to whole genera.</title>
        <authorList>
            <person name="Goeker M."/>
        </authorList>
    </citation>
    <scope>NUCLEOTIDE SEQUENCE [LARGE SCALE GENOMIC DNA]</scope>
    <source>
        <strain evidence="3 4">DSM 45169</strain>
    </source>
</reference>
<evidence type="ECO:0000313" key="3">
    <source>
        <dbReference type="EMBL" id="PTM58373.1"/>
    </source>
</evidence>
<protein>
    <submittedName>
        <fullName evidence="3">Phage Mu protein F like protein</fullName>
    </submittedName>
</protein>
<dbReference type="AlphaFoldDB" id="A0A2T4Z901"/>
<evidence type="ECO:0000313" key="4">
    <source>
        <dbReference type="Proteomes" id="UP000241639"/>
    </source>
</evidence>
<accession>A0A2T4Z901</accession>
<comment type="caution">
    <text evidence="3">The sequence shown here is derived from an EMBL/GenBank/DDBJ whole genome shotgun (WGS) entry which is preliminary data.</text>
</comment>
<proteinExistence type="predicted"/>
<dbReference type="EMBL" id="PZZP01000001">
    <property type="protein sequence ID" value="PTM58373.1"/>
    <property type="molecule type" value="Genomic_DNA"/>
</dbReference>
<sequence length="258" mass="30005">MVDLLNDGRWSNAYRLILLETQIIRELNRLGVENVRAMRETFVEMYMESFGRSWYAIEQELKVQLDFYRLDREAVERAIDMPIQGVRLDGRMRRNHAHIHQTIRDEIARGYALGKDYVYMAKKLAERLEVGMNQALLIAQTQGHLATQRARLDSYKRAAEVGVEMWNVWDATLDRRTRPSHRALDGQRVRPGENFRSPYGASGPGPGQMGSAKENIRCRCSVRGELEGFSPTARRDNVTREFIPFQSYEQWAKVRLEI</sequence>